<name>A0A840QCW5_9PSEU</name>
<protein>
    <submittedName>
        <fullName evidence="1">ATPase subunit of ABC transporter with duplicated ATPase domains</fullName>
    </submittedName>
</protein>
<organism evidence="1 2">
    <name type="scientific">Saccharopolyspora phatthalungensis</name>
    <dbReference type="NCBI Taxonomy" id="664693"/>
    <lineage>
        <taxon>Bacteria</taxon>
        <taxon>Bacillati</taxon>
        <taxon>Actinomycetota</taxon>
        <taxon>Actinomycetes</taxon>
        <taxon>Pseudonocardiales</taxon>
        <taxon>Pseudonocardiaceae</taxon>
        <taxon>Saccharopolyspora</taxon>
    </lineage>
</organism>
<evidence type="ECO:0000313" key="1">
    <source>
        <dbReference type="EMBL" id="MBB5158236.1"/>
    </source>
</evidence>
<dbReference type="AlphaFoldDB" id="A0A840QCW5"/>
<proteinExistence type="predicted"/>
<dbReference type="EMBL" id="JACHIW010000002">
    <property type="protein sequence ID" value="MBB5158236.1"/>
    <property type="molecule type" value="Genomic_DNA"/>
</dbReference>
<gene>
    <name evidence="1" type="ORF">BJ970_005835</name>
</gene>
<evidence type="ECO:0000313" key="2">
    <source>
        <dbReference type="Proteomes" id="UP000584374"/>
    </source>
</evidence>
<sequence>MLLLDEPANHLSRTLVGELENALHTAPGAIVVASRDRWLRRRWNGPTLKLHDGRCCA</sequence>
<keyword evidence="2" id="KW-1185">Reference proteome</keyword>
<dbReference type="Proteomes" id="UP000584374">
    <property type="component" value="Unassembled WGS sequence"/>
</dbReference>
<reference evidence="1 2" key="1">
    <citation type="submission" date="2020-08" db="EMBL/GenBank/DDBJ databases">
        <title>Sequencing the genomes of 1000 actinobacteria strains.</title>
        <authorList>
            <person name="Klenk H.-P."/>
        </authorList>
    </citation>
    <scope>NUCLEOTIDE SEQUENCE [LARGE SCALE GENOMIC DNA]</scope>
    <source>
        <strain evidence="1 2">DSM 45584</strain>
    </source>
</reference>
<comment type="caution">
    <text evidence="1">The sequence shown here is derived from an EMBL/GenBank/DDBJ whole genome shotgun (WGS) entry which is preliminary data.</text>
</comment>
<accession>A0A840QCW5</accession>